<evidence type="ECO:0000313" key="3">
    <source>
        <dbReference type="Proteomes" id="UP000243525"/>
    </source>
</evidence>
<dbReference type="AlphaFoldDB" id="A0A2T5C1C9"/>
<dbReference type="EMBL" id="QAAD01000008">
    <property type="protein sequence ID" value="PTN08450.1"/>
    <property type="molecule type" value="Genomic_DNA"/>
</dbReference>
<accession>A0A2T5C1C9</accession>
<dbReference type="Proteomes" id="UP000243525">
    <property type="component" value="Unassembled WGS sequence"/>
</dbReference>
<reference evidence="2 3" key="1">
    <citation type="submission" date="2018-04" db="EMBL/GenBank/DDBJ databases">
        <title>Genomic Encyclopedia of Archaeal and Bacterial Type Strains, Phase II (KMG-II): from individual species to whole genera.</title>
        <authorList>
            <person name="Goeker M."/>
        </authorList>
    </citation>
    <scope>NUCLEOTIDE SEQUENCE [LARGE SCALE GENOMIC DNA]</scope>
    <source>
        <strain evidence="2 3">DSM 28823</strain>
    </source>
</reference>
<evidence type="ECO:0000313" key="2">
    <source>
        <dbReference type="EMBL" id="PTN08450.1"/>
    </source>
</evidence>
<organism evidence="2 3">
    <name type="scientific">Mangrovibacterium marinum</name>
    <dbReference type="NCBI Taxonomy" id="1639118"/>
    <lineage>
        <taxon>Bacteria</taxon>
        <taxon>Pseudomonadati</taxon>
        <taxon>Bacteroidota</taxon>
        <taxon>Bacteroidia</taxon>
        <taxon>Marinilabiliales</taxon>
        <taxon>Prolixibacteraceae</taxon>
        <taxon>Mangrovibacterium</taxon>
    </lineage>
</organism>
<sequence>MKQKMEQYSSSTGQKTEMNEKISIVQGKNVDHSNYTKPSPKANGYQEGELVYELANPRIDLIVRRNVGKRYYCNKRGQLGGKELVFFERQIAPINQRIQPVHITVNMGGDKLSHLFSVSCSLSLIR</sequence>
<feature type="region of interest" description="Disordered" evidence="1">
    <location>
        <begin position="1"/>
        <end position="42"/>
    </location>
</feature>
<name>A0A2T5C1C9_9BACT</name>
<protein>
    <submittedName>
        <fullName evidence="2">Uncharacterized protein</fullName>
    </submittedName>
</protein>
<keyword evidence="3" id="KW-1185">Reference proteome</keyword>
<evidence type="ECO:0000256" key="1">
    <source>
        <dbReference type="SAM" id="MobiDB-lite"/>
    </source>
</evidence>
<comment type="caution">
    <text evidence="2">The sequence shown here is derived from an EMBL/GenBank/DDBJ whole genome shotgun (WGS) entry which is preliminary data.</text>
</comment>
<proteinExistence type="predicted"/>
<gene>
    <name evidence="2" type="ORF">C8N47_1086</name>
</gene>
<feature type="compositionally biased region" description="Polar residues" evidence="1">
    <location>
        <begin position="1"/>
        <end position="16"/>
    </location>
</feature>